<dbReference type="OrthoDB" id="10059291at2759"/>
<dbReference type="GO" id="GO:0016192">
    <property type="term" value="P:vesicle-mediated transport"/>
    <property type="evidence" value="ECO:0007669"/>
    <property type="project" value="InterPro"/>
</dbReference>
<feature type="compositionally biased region" description="Polar residues" evidence="1">
    <location>
        <begin position="259"/>
        <end position="273"/>
    </location>
</feature>
<evidence type="ECO:0000256" key="1">
    <source>
        <dbReference type="SAM" id="MobiDB-lite"/>
    </source>
</evidence>
<dbReference type="Pfam" id="PF19037">
    <property type="entry name" value="Fuz_longin_2"/>
    <property type="match status" value="1"/>
</dbReference>
<evidence type="ECO:0000313" key="4">
    <source>
        <dbReference type="Proteomes" id="UP000507470"/>
    </source>
</evidence>
<protein>
    <recommendedName>
        <fullName evidence="2">FUZ/MON1/HPS1 second Longin domain-containing protein</fullName>
    </recommendedName>
</protein>
<organism evidence="3 4">
    <name type="scientific">Mytilus coruscus</name>
    <name type="common">Sea mussel</name>
    <dbReference type="NCBI Taxonomy" id="42192"/>
    <lineage>
        <taxon>Eukaryota</taxon>
        <taxon>Metazoa</taxon>
        <taxon>Spiralia</taxon>
        <taxon>Lophotrochozoa</taxon>
        <taxon>Mollusca</taxon>
        <taxon>Bivalvia</taxon>
        <taxon>Autobranchia</taxon>
        <taxon>Pteriomorphia</taxon>
        <taxon>Mytilida</taxon>
        <taxon>Mytiloidea</taxon>
        <taxon>Mytilidae</taxon>
        <taxon>Mytilinae</taxon>
        <taxon>Mytilus</taxon>
    </lineage>
</organism>
<name>A0A6J8BXS5_MYTCO</name>
<feature type="compositionally biased region" description="Polar residues" evidence="1">
    <location>
        <begin position="325"/>
        <end position="335"/>
    </location>
</feature>
<dbReference type="Proteomes" id="UP000507470">
    <property type="component" value="Unassembled WGS sequence"/>
</dbReference>
<accession>A0A6J8BXS5</accession>
<dbReference type="AlphaFoldDB" id="A0A6J8BXS5"/>
<dbReference type="InterPro" id="IPR043971">
    <property type="entry name" value="FUZ/MON1/HPS1_longin_2"/>
</dbReference>
<dbReference type="EMBL" id="CACVKT020004265">
    <property type="protein sequence ID" value="CAC5388858.1"/>
    <property type="molecule type" value="Genomic_DNA"/>
</dbReference>
<sequence>MKGFIVANRINDIYFMDVDDEFAIHVNKQAKEQGLINEISDDDANILEANVVMQLFSPIFMSQWFMIDQRKNPCKSITCENGFVFVFQHVEDLLIVSINGDGSETEEYQTRKTNMFVRMVEFLFGPVTDEIGYSKFSKKANRWNLLKGIMKTWNQLSLEEHAFLVEAIERVHINMIVNERCVDVLDHAVNKLQNAGEKNTYHGLLFVNSKLLTLYSGRNVPELRPSDTLAIILLIKHLFPTNEKLEDLFSFSYRKSEQGSSSTKMEYQPSSPVSDRYDSAQDDIEDDDEKYASALESPNPEKGSDSDNPFPEMSISLTDEKRSTPIESKTPTRTPTPEVLHKTNSLPLFGRRRSRTFEGEKVPGVNVAKQIVGGGRARSHSWVEPRYDDSRATPPEVGTKNVTPPVPEEVESIPFYMSHIVFLQNELCSHCPHQLHCIQVFPGITLVLVSEMPRASLANTLCQVLFLLKQVVLGKTGHGHWAQGQNMYDTVNTLISKMSAPLKRTKGNVPAIFNDVLKKWDDQVFKSLLLNYLEQPRDKEIPPRPMTSNEKENTPPSTPSTPSVVAEVIASPNSKRAKVSASDNSKHRVSGFNDKWLTEFSWLRNVEGGMKCNLCTKHQRRPKKSVPGKAAWVDLPCSWMVRESILRHGRSETHKEAVAFEGARVLANTSLATAVEKEVTLNEMAMESAMKCLYWLCKRELPHTTNYVPLMNLCKDLGVDVMNALMVGENAKYTSERFIQEALLSFKYIVQTPLICDLKNSPFYTVMVDETTDVAVKKELILYVRFLKNGKSSTHFLKMIELFDGKAATIKSAIVQTLEEIDVPLEKMCALGSDGASVMLGRKGGVAALLKESVPTLIANHCVAHRLALASSQAAAAVPYLKKFKAIVEQLYRFYQYSAVRMAALHHIQEILQEPVIKITEAKDVRWLSHDKAVQSIRRCFPSIITSLEREAKERGDAQALGLATFVQKFDFIATLYMMCDLLPPLSQLSKALQRKDADYTVVRPLVTGTIKTIQSFKERHGENYASVRNVIDDLIKEKFKVKSPTEEEFDKFERQVYFPYIDHVVENLEKRFPDLPLLESFSVFDPNSIPEDPEEADGYGREQIEILSDHFKMDLVPLNQEWRLLKNTIQTDDSLKSLSASMVMQQLAGKLSAGFPLLSNLSAVGLLLPTSTAEDEGSVSILVLTSTSTYATAGENGDTDQRKSRTKIKGFQRLFVCQSTA</sequence>
<feature type="region of interest" description="Disordered" evidence="1">
    <location>
        <begin position="386"/>
        <end position="405"/>
    </location>
</feature>
<reference evidence="3 4" key="1">
    <citation type="submission" date="2020-06" db="EMBL/GenBank/DDBJ databases">
        <authorList>
            <person name="Li R."/>
            <person name="Bekaert M."/>
        </authorList>
    </citation>
    <scope>NUCLEOTIDE SEQUENCE [LARGE SCALE GENOMIC DNA]</scope>
    <source>
        <strain evidence="4">wild</strain>
    </source>
</reference>
<feature type="domain" description="FUZ/MON1/HPS1 second Longin" evidence="2">
    <location>
        <begin position="198"/>
        <end position="242"/>
    </location>
</feature>
<keyword evidence="4" id="KW-1185">Reference proteome</keyword>
<feature type="region of interest" description="Disordered" evidence="1">
    <location>
        <begin position="539"/>
        <end position="563"/>
    </location>
</feature>
<gene>
    <name evidence="3" type="ORF">MCOR_24090</name>
</gene>
<evidence type="ECO:0000313" key="3">
    <source>
        <dbReference type="EMBL" id="CAC5388858.1"/>
    </source>
</evidence>
<dbReference type="InterPro" id="IPR012337">
    <property type="entry name" value="RNaseH-like_sf"/>
</dbReference>
<feature type="compositionally biased region" description="Acidic residues" evidence="1">
    <location>
        <begin position="280"/>
        <end position="289"/>
    </location>
</feature>
<evidence type="ECO:0000259" key="2">
    <source>
        <dbReference type="Pfam" id="PF19037"/>
    </source>
</evidence>
<dbReference type="SUPFAM" id="SSF53098">
    <property type="entry name" value="Ribonuclease H-like"/>
    <property type="match status" value="1"/>
</dbReference>
<proteinExistence type="predicted"/>
<dbReference type="PANTHER" id="PTHR46880:SF5">
    <property type="entry name" value="DUF4371 DOMAIN-CONTAINING PROTEIN"/>
    <property type="match status" value="1"/>
</dbReference>
<feature type="region of interest" description="Disordered" evidence="1">
    <location>
        <begin position="259"/>
        <end position="341"/>
    </location>
</feature>
<dbReference type="PANTHER" id="PTHR46880">
    <property type="entry name" value="RAS-ASSOCIATING DOMAIN-CONTAINING PROTEIN"/>
    <property type="match status" value="1"/>
</dbReference>